<name>A0A0A2JIM7_PENEN</name>
<dbReference type="PhylomeDB" id="A0A0A2JIM7"/>
<gene>
    <name evidence="1" type="ORF">PEX2_028920</name>
</gene>
<sequence length="143" mass="16385">MMAPNITSSPDALLAGTTSGTIPKLTQAELNQLYFDRVYPFIPIRQQGRYFSWAKQRSPSGSHLCLKYAVWTMAASLSSQFQHLRDGLYHDTRQMLEALENEDYHQEDAFYLQQAQAWILVAVYNSCRRHSDVLGRAQAEHFA</sequence>
<protein>
    <recommendedName>
        <fullName evidence="3">Transcription factor, fungi</fullName>
    </recommendedName>
</protein>
<dbReference type="HOGENOM" id="CLU_1806856_0_0_1"/>
<dbReference type="Proteomes" id="UP000030143">
    <property type="component" value="Unassembled WGS sequence"/>
</dbReference>
<dbReference type="RefSeq" id="XP_016597457.1">
    <property type="nucleotide sequence ID" value="XM_016740167.1"/>
</dbReference>
<organism evidence="1 2">
    <name type="scientific">Penicillium expansum</name>
    <name type="common">Blue mold rot fungus</name>
    <dbReference type="NCBI Taxonomy" id="27334"/>
    <lineage>
        <taxon>Eukaryota</taxon>
        <taxon>Fungi</taxon>
        <taxon>Dikarya</taxon>
        <taxon>Ascomycota</taxon>
        <taxon>Pezizomycotina</taxon>
        <taxon>Eurotiomycetes</taxon>
        <taxon>Eurotiomycetidae</taxon>
        <taxon>Eurotiales</taxon>
        <taxon>Aspergillaceae</taxon>
        <taxon>Penicillium</taxon>
    </lineage>
</organism>
<dbReference type="EMBL" id="JQFZ01000201">
    <property type="protein sequence ID" value="KGO55252.1"/>
    <property type="molecule type" value="Genomic_DNA"/>
</dbReference>
<comment type="caution">
    <text evidence="1">The sequence shown here is derived from an EMBL/GenBank/DDBJ whole genome shotgun (WGS) entry which is preliminary data.</text>
</comment>
<dbReference type="VEuPathDB" id="FungiDB:PEXP_017310"/>
<dbReference type="GeneID" id="27675586"/>
<proteinExistence type="predicted"/>
<dbReference type="OrthoDB" id="3037908at2759"/>
<keyword evidence="2" id="KW-1185">Reference proteome</keyword>
<evidence type="ECO:0000313" key="2">
    <source>
        <dbReference type="Proteomes" id="UP000030143"/>
    </source>
</evidence>
<evidence type="ECO:0000313" key="1">
    <source>
        <dbReference type="EMBL" id="KGO55252.1"/>
    </source>
</evidence>
<accession>A0A0A2JIM7</accession>
<dbReference type="AlphaFoldDB" id="A0A0A2JIM7"/>
<evidence type="ECO:0008006" key="3">
    <source>
        <dbReference type="Google" id="ProtNLM"/>
    </source>
</evidence>
<reference evidence="1 2" key="1">
    <citation type="journal article" date="2015" name="Mol. Plant Microbe Interact.">
        <title>Genome, transcriptome, and functional analyses of Penicillium expansum provide new insights into secondary metabolism and pathogenicity.</title>
        <authorList>
            <person name="Ballester A.R."/>
            <person name="Marcet-Houben M."/>
            <person name="Levin E."/>
            <person name="Sela N."/>
            <person name="Selma-Lazaro C."/>
            <person name="Carmona L."/>
            <person name="Wisniewski M."/>
            <person name="Droby S."/>
            <person name="Gonzalez-Candelas L."/>
            <person name="Gabaldon T."/>
        </authorList>
    </citation>
    <scope>NUCLEOTIDE SEQUENCE [LARGE SCALE GENOMIC DNA]</scope>
    <source>
        <strain evidence="1 2">MD-8</strain>
    </source>
</reference>
<dbReference type="STRING" id="27334.A0A0A2JIM7"/>